<keyword evidence="3" id="KW-1185">Reference proteome</keyword>
<gene>
    <name evidence="2" type="ORF">CUC44_07025</name>
</gene>
<dbReference type="OrthoDB" id="6195299at2"/>
<evidence type="ECO:0000256" key="1">
    <source>
        <dbReference type="SAM" id="SignalP"/>
    </source>
</evidence>
<keyword evidence="1" id="KW-0732">Signal</keyword>
<feature type="chain" id="PRO_5014954666" evidence="1">
    <location>
        <begin position="20"/>
        <end position="346"/>
    </location>
</feature>
<reference evidence="2 3" key="1">
    <citation type="submission" date="2017-11" db="EMBL/GenBank/DDBJ databases">
        <title>Draft genome sequence of environmental isolate Aeromonas lusitania sp. nov. MDC 2473.</title>
        <authorList>
            <person name="Colston S.M."/>
            <person name="Navarro A."/>
            <person name="Martinez-Murcia A.J."/>
            <person name="Graf J."/>
        </authorList>
    </citation>
    <scope>NUCLEOTIDE SEQUENCE [LARGE SCALE GENOMIC DNA]</scope>
    <source>
        <strain evidence="2 3">MDC 2473</strain>
    </source>
</reference>
<comment type="caution">
    <text evidence="2">The sequence shown here is derived from an EMBL/GenBank/DDBJ whole genome shotgun (WGS) entry which is preliminary data.</text>
</comment>
<proteinExistence type="predicted"/>
<evidence type="ECO:0000313" key="3">
    <source>
        <dbReference type="Proteomes" id="UP000232060"/>
    </source>
</evidence>
<sequence>MLKRLVTALCCCLSFAVSAAQVTDLYQGKAPTSGDMTAAQSQALGDVLIKVSGRRDILTQPEVVKALAAPGDYVQHYSYQDVGPVKFLKADFDVTKVNALIGQSKFALLGPARPQMAIWLVVDQGERRILADQSSDGWAAALRTQAQAMGLPVSIPLMDLDDNMAVNATDVWGRFADPILAASQRYGAEMVVLGKLAPDDKEEGKWSIDWGLYGPKPGTQTGGELTELTKGSGSGTQAEVAQGFADALAGWLVEHYGSRISGVVSSQVLVVEGLSGIDGMIQLQKMLQGMATVTKVTIGQLEGDKVTFNLTLQGDKAELVRGLQLESRLRQVEDNEQGLRYQWSQP</sequence>
<dbReference type="Pfam" id="PF09839">
    <property type="entry name" value="DUF2066"/>
    <property type="match status" value="1"/>
</dbReference>
<feature type="signal peptide" evidence="1">
    <location>
        <begin position="1"/>
        <end position="19"/>
    </location>
</feature>
<dbReference type="InterPro" id="IPR018642">
    <property type="entry name" value="DUF2066"/>
</dbReference>
<dbReference type="RefSeq" id="WP_100859263.1">
    <property type="nucleotide sequence ID" value="NZ_PGCP01000009.1"/>
</dbReference>
<organism evidence="2 3">
    <name type="scientific">Aeromonas lusitana</name>
    <dbReference type="NCBI Taxonomy" id="931529"/>
    <lineage>
        <taxon>Bacteria</taxon>
        <taxon>Pseudomonadati</taxon>
        <taxon>Pseudomonadota</taxon>
        <taxon>Gammaproteobacteria</taxon>
        <taxon>Aeromonadales</taxon>
        <taxon>Aeromonadaceae</taxon>
        <taxon>Aeromonas</taxon>
    </lineage>
</organism>
<evidence type="ECO:0000313" key="2">
    <source>
        <dbReference type="EMBL" id="PJC93900.1"/>
    </source>
</evidence>
<dbReference type="AlphaFoldDB" id="A0A2M8HBJ0"/>
<dbReference type="Proteomes" id="UP000232060">
    <property type="component" value="Unassembled WGS sequence"/>
</dbReference>
<protein>
    <submittedName>
        <fullName evidence="2">DUF2066 domain-containing protein</fullName>
    </submittedName>
</protein>
<name>A0A2M8HBJ0_9GAMM</name>
<dbReference type="EMBL" id="PGCP01000009">
    <property type="protein sequence ID" value="PJC93900.1"/>
    <property type="molecule type" value="Genomic_DNA"/>
</dbReference>
<accession>A0A2M8HBJ0</accession>